<evidence type="ECO:0000313" key="3">
    <source>
        <dbReference type="EMBL" id="PWW76402.1"/>
    </source>
</evidence>
<dbReference type="InterPro" id="IPR038872">
    <property type="entry name" value="Put_GTT3"/>
</dbReference>
<organism evidence="3 4">
    <name type="scientific">Tuber magnatum</name>
    <name type="common">white Piedmont truffle</name>
    <dbReference type="NCBI Taxonomy" id="42249"/>
    <lineage>
        <taxon>Eukaryota</taxon>
        <taxon>Fungi</taxon>
        <taxon>Dikarya</taxon>
        <taxon>Ascomycota</taxon>
        <taxon>Pezizomycotina</taxon>
        <taxon>Pezizomycetes</taxon>
        <taxon>Pezizales</taxon>
        <taxon>Tuberaceae</taxon>
        <taxon>Tuber</taxon>
    </lineage>
</organism>
<dbReference type="GO" id="GO:0016020">
    <property type="term" value="C:membrane"/>
    <property type="evidence" value="ECO:0007669"/>
    <property type="project" value="TreeGrafter"/>
</dbReference>
<keyword evidence="2" id="KW-0472">Membrane</keyword>
<dbReference type="PANTHER" id="PTHR41807:SF1">
    <property type="entry name" value="GLUTATHIONE TRANSFERASE 3"/>
    <property type="match status" value="1"/>
</dbReference>
<evidence type="ECO:0000256" key="2">
    <source>
        <dbReference type="SAM" id="Phobius"/>
    </source>
</evidence>
<evidence type="ECO:0000313" key="4">
    <source>
        <dbReference type="Proteomes" id="UP000246991"/>
    </source>
</evidence>
<feature type="compositionally biased region" description="Basic and acidic residues" evidence="1">
    <location>
        <begin position="109"/>
        <end position="118"/>
    </location>
</feature>
<feature type="region of interest" description="Disordered" evidence="1">
    <location>
        <begin position="96"/>
        <end position="134"/>
    </location>
</feature>
<feature type="compositionally biased region" description="Low complexity" evidence="1">
    <location>
        <begin position="119"/>
        <end position="133"/>
    </location>
</feature>
<dbReference type="OrthoDB" id="4034134at2759"/>
<keyword evidence="4" id="KW-1185">Reference proteome</keyword>
<dbReference type="AlphaFoldDB" id="A0A317SPK2"/>
<keyword evidence="2" id="KW-0812">Transmembrane</keyword>
<dbReference type="EMBL" id="PYWC01000033">
    <property type="protein sequence ID" value="PWW76402.1"/>
    <property type="molecule type" value="Genomic_DNA"/>
</dbReference>
<reference evidence="3 4" key="1">
    <citation type="submission" date="2018-03" db="EMBL/GenBank/DDBJ databases">
        <title>Genomes of Pezizomycetes fungi and the evolution of truffles.</title>
        <authorList>
            <person name="Murat C."/>
            <person name="Payen T."/>
            <person name="Noel B."/>
            <person name="Kuo A."/>
            <person name="Martin F.M."/>
        </authorList>
    </citation>
    <scope>NUCLEOTIDE SEQUENCE [LARGE SCALE GENOMIC DNA]</scope>
    <source>
        <strain evidence="3">091103-1</strain>
    </source>
</reference>
<name>A0A317SPK2_9PEZI</name>
<keyword evidence="2" id="KW-1133">Transmembrane helix</keyword>
<dbReference type="Proteomes" id="UP000246991">
    <property type="component" value="Unassembled WGS sequence"/>
</dbReference>
<dbReference type="STRING" id="42249.A0A317SPK2"/>
<gene>
    <name evidence="3" type="ORF">C7212DRAFT_351514</name>
</gene>
<evidence type="ECO:0000256" key="1">
    <source>
        <dbReference type="SAM" id="MobiDB-lite"/>
    </source>
</evidence>
<dbReference type="PANTHER" id="PTHR41807">
    <property type="entry name" value="GLUTATHIONE TRANSFERASE 3"/>
    <property type="match status" value="1"/>
</dbReference>
<accession>A0A317SPK2</accession>
<protein>
    <submittedName>
        <fullName evidence="3">Uncharacterized protein</fullName>
    </submittedName>
</protein>
<comment type="caution">
    <text evidence="3">The sequence shown here is derived from an EMBL/GenBank/DDBJ whole genome shotgun (WGS) entry which is preliminary data.</text>
</comment>
<sequence length="355" mass="39011">MSSLWLAKKRKAELVDFAEQLGLRVDGYLKHDIENLLTDYLDTHSDEYLNDPTFSAYYDTIPTRSPVKHTLSVAAVSDAPLTRSARRRTTRYAVESLTENASTAEEESPEPRSTERTLRSGSRSLSTRTPRTVRSLREAAQVPLPPTPAAIADAIESGTNAIRESAKKAVEKVAIREKAISLRDRLSNVVSVNAVSLAYEAIILLYHLIPFTYTAKIPTIPIIENSPKLFLLPDLFVLLTAGFWGPFATWLATAIFIPLANAYFFNLTATAAATARSSSKTVMYRSAEEYKADPLAFAVTKALIAYLVHYKGLEFMGLFNPRNLAIVGGSVGRETQLIGAAIAGLAALWDSILKR</sequence>
<feature type="transmembrane region" description="Helical" evidence="2">
    <location>
        <begin position="186"/>
        <end position="209"/>
    </location>
</feature>
<proteinExistence type="predicted"/>
<feature type="transmembrane region" description="Helical" evidence="2">
    <location>
        <begin position="235"/>
        <end position="257"/>
    </location>
</feature>